<feature type="binding site" evidence="1">
    <location>
        <position position="141"/>
    </location>
    <ligand>
        <name>Mn(2+)</name>
        <dbReference type="ChEBI" id="CHEBI:29035"/>
        <label>2</label>
    </ligand>
</feature>
<feature type="binding site" evidence="1">
    <location>
        <position position="199"/>
    </location>
    <ligand>
        <name>Mn(2+)</name>
        <dbReference type="ChEBI" id="CHEBI:29035"/>
        <label>2</label>
    </ligand>
</feature>
<dbReference type="SUPFAM" id="SSF55031">
    <property type="entry name" value="Bacterial exopeptidase dimerisation domain"/>
    <property type="match status" value="1"/>
</dbReference>
<dbReference type="GO" id="GO:0016805">
    <property type="term" value="F:dipeptidase activity"/>
    <property type="evidence" value="ECO:0007669"/>
    <property type="project" value="TreeGrafter"/>
</dbReference>
<dbReference type="SUPFAM" id="SSF53187">
    <property type="entry name" value="Zn-dependent exopeptidases"/>
    <property type="match status" value="1"/>
</dbReference>
<feature type="domain" description="Peptidase M20 dimerisation" evidence="2">
    <location>
        <begin position="222"/>
        <end position="310"/>
    </location>
</feature>
<evidence type="ECO:0000256" key="1">
    <source>
        <dbReference type="PIRSR" id="PIRSR005962-1"/>
    </source>
</evidence>
<dbReference type="OrthoDB" id="9776731at2"/>
<gene>
    <name evidence="3" type="ORF">EF514_02255</name>
</gene>
<dbReference type="InterPro" id="IPR011650">
    <property type="entry name" value="Peptidase_M20_dimer"/>
</dbReference>
<proteinExistence type="predicted"/>
<dbReference type="GO" id="GO:0046872">
    <property type="term" value="F:metal ion binding"/>
    <property type="evidence" value="ECO:0007669"/>
    <property type="project" value="UniProtKB-KW"/>
</dbReference>
<dbReference type="GO" id="GO:0071713">
    <property type="term" value="F:para-aminobenzoyl-glutamate hydrolase activity"/>
    <property type="evidence" value="ECO:0007669"/>
    <property type="project" value="TreeGrafter"/>
</dbReference>
<comment type="cofactor">
    <cofactor evidence="1">
        <name>Mn(2+)</name>
        <dbReference type="ChEBI" id="CHEBI:29035"/>
    </cofactor>
    <text evidence="1">The Mn(2+) ion enhances activity.</text>
</comment>
<evidence type="ECO:0000259" key="2">
    <source>
        <dbReference type="Pfam" id="PF07687"/>
    </source>
</evidence>
<keyword evidence="1" id="KW-0464">Manganese</keyword>
<dbReference type="PANTHER" id="PTHR30575">
    <property type="entry name" value="PEPTIDASE M20"/>
    <property type="match status" value="1"/>
</dbReference>
<dbReference type="Proteomes" id="UP000288812">
    <property type="component" value="Unassembled WGS sequence"/>
</dbReference>
<dbReference type="InterPro" id="IPR002933">
    <property type="entry name" value="Peptidase_M20"/>
</dbReference>
<dbReference type="GO" id="GO:0046657">
    <property type="term" value="P:folic acid catabolic process"/>
    <property type="evidence" value="ECO:0007669"/>
    <property type="project" value="TreeGrafter"/>
</dbReference>
<evidence type="ECO:0000313" key="3">
    <source>
        <dbReference type="EMBL" id="RVU55572.1"/>
    </source>
</evidence>
<keyword evidence="1" id="KW-0479">Metal-binding</keyword>
<dbReference type="InterPro" id="IPR036264">
    <property type="entry name" value="Bact_exopeptidase_dim_dom"/>
</dbReference>
<feature type="binding site" evidence="1">
    <location>
        <position position="175"/>
    </location>
    <ligand>
        <name>Mn(2+)</name>
        <dbReference type="ChEBI" id="CHEBI:29035"/>
        <label>2</label>
    </ligand>
</feature>
<comment type="caution">
    <text evidence="3">The sequence shown here is derived from an EMBL/GenBank/DDBJ whole genome shotgun (WGS) entry which is preliminary data.</text>
</comment>
<keyword evidence="4" id="KW-1185">Reference proteome</keyword>
<organism evidence="3 4">
    <name type="scientific">Anaerosphaera multitolerans</name>
    <dbReference type="NCBI Taxonomy" id="2487351"/>
    <lineage>
        <taxon>Bacteria</taxon>
        <taxon>Bacillati</taxon>
        <taxon>Bacillota</taxon>
        <taxon>Tissierellia</taxon>
        <taxon>Tissierellales</taxon>
        <taxon>Peptoniphilaceae</taxon>
        <taxon>Anaerosphaera</taxon>
    </lineage>
</organism>
<reference evidence="3 4" key="1">
    <citation type="submission" date="2018-11" db="EMBL/GenBank/DDBJ databases">
        <title>Genome sequencing and assembly of Anaerosphaera sp. nov., GS7-6-2.</title>
        <authorList>
            <person name="Rettenmaier R."/>
            <person name="Liebl W."/>
            <person name="Zverlov V."/>
        </authorList>
    </citation>
    <scope>NUCLEOTIDE SEQUENCE [LARGE SCALE GENOMIC DNA]</scope>
    <source>
        <strain evidence="3 4">GS7-6-2</strain>
    </source>
</reference>
<dbReference type="Pfam" id="PF01546">
    <property type="entry name" value="Peptidase_M20"/>
    <property type="match status" value="1"/>
</dbReference>
<dbReference type="InterPro" id="IPR017439">
    <property type="entry name" value="Amidohydrolase"/>
</dbReference>
<dbReference type="PANTHER" id="PTHR30575:SF3">
    <property type="entry name" value="PEPTIDASE M20 DIMERISATION DOMAIN-CONTAINING PROTEIN"/>
    <property type="match status" value="1"/>
</dbReference>
<keyword evidence="3" id="KW-0378">Hydrolase</keyword>
<dbReference type="RefSeq" id="WP_127723384.1">
    <property type="nucleotide sequence ID" value="NZ_RLIH01000002.1"/>
</dbReference>
<dbReference type="NCBIfam" id="TIGR01891">
    <property type="entry name" value="amidohydrolases"/>
    <property type="match status" value="1"/>
</dbReference>
<dbReference type="AlphaFoldDB" id="A0A437S996"/>
<protein>
    <submittedName>
        <fullName evidence="3">Amidohydrolase</fullName>
    </submittedName>
</protein>
<dbReference type="Gene3D" id="3.40.630.10">
    <property type="entry name" value="Zn peptidases"/>
    <property type="match status" value="2"/>
</dbReference>
<feature type="binding site" evidence="1">
    <location>
        <position position="394"/>
    </location>
    <ligand>
        <name>Mn(2+)</name>
        <dbReference type="ChEBI" id="CHEBI:29035"/>
        <label>2</label>
    </ligand>
</feature>
<sequence>MEKYKNELIALRRNFRQIAEVGWLEMQTTINIIKYLKMLGLNPRYGREIHSENRMGLPSEEIIKEHAEKINTDNLNFDTSEILQGYTGCIVDIKSSKPGKHMGFRFDIDALGLHETDNPEHLPNKLGFRSQDDSTAHACGHDGHIAMGLVLCHWIVDNLENLSGSFRIIFQPAEEGVRGGKSMTEAGATKGLDYMVASHIGMNEESKTLGVGTQGFLATSKFDLTYKGITAHAGANPEDGRNALLAAASATLSLHSLPQYGKGTSRVNVGILKAGSSRNIVPGESYMQIETRGSSEEILQDLSKRVPSVAKGTAETFEVDYELNKVGEAINFETIHPDFVDFMGRELEKRGFKIDLRPNLGGSEDVSYMLKKTETQGGRSIHFLLGTNLKAPHHNVAFDYDEDVLFFGLNAFINTIEILL</sequence>
<dbReference type="EMBL" id="RLIH01000002">
    <property type="protein sequence ID" value="RVU55572.1"/>
    <property type="molecule type" value="Genomic_DNA"/>
</dbReference>
<dbReference type="GO" id="GO:0005737">
    <property type="term" value="C:cytoplasm"/>
    <property type="evidence" value="ECO:0007669"/>
    <property type="project" value="TreeGrafter"/>
</dbReference>
<dbReference type="InterPro" id="IPR052030">
    <property type="entry name" value="Peptidase_M20/M20A_hydrolases"/>
</dbReference>
<evidence type="ECO:0000313" key="4">
    <source>
        <dbReference type="Proteomes" id="UP000288812"/>
    </source>
</evidence>
<feature type="binding site" evidence="1">
    <location>
        <position position="139"/>
    </location>
    <ligand>
        <name>Mn(2+)</name>
        <dbReference type="ChEBI" id="CHEBI:29035"/>
        <label>2</label>
    </ligand>
</feature>
<name>A0A437S996_9FIRM</name>
<dbReference type="PIRSF" id="PIRSF005962">
    <property type="entry name" value="Pept_M20D_amidohydro"/>
    <property type="match status" value="1"/>
</dbReference>
<dbReference type="Pfam" id="PF07687">
    <property type="entry name" value="M20_dimer"/>
    <property type="match status" value="1"/>
</dbReference>
<accession>A0A437S996</accession>